<dbReference type="EMBL" id="JAUSRB010000002">
    <property type="protein sequence ID" value="MDP9867613.1"/>
    <property type="molecule type" value="Genomic_DNA"/>
</dbReference>
<dbReference type="Proteomes" id="UP001230426">
    <property type="component" value="Unassembled WGS sequence"/>
</dbReference>
<evidence type="ECO:0000256" key="1">
    <source>
        <dbReference type="SAM" id="SignalP"/>
    </source>
</evidence>
<name>A0ABT9REB3_9ACTN</name>
<sequence length="305" mass="31399">MSSKSVIFASVVLAAASVTAMGAPASAAPPAGTSPGGEGVYLVSSLLGRNEIPGTGGAVGDPDGRAVGVLKVKGSTVTYILRWEGISRPTAAHIHAGGAGTNGDVKIPLFTSERYGHTAKGSVKVKDRALLAALVSDPASFYTNLHTNEFRGGAVRGQLHKISQPIDGNRPVVDVAPVVKGVQIYACTRQADGTFAFTQHDVSALLRGNIRHSFVQPVAGPPQWVAPDGSAVTGSVVLRTPNGAGNIPELDLRATQTGEDQGRLEDVVEIMRLNTVGGTAPAGTCDPQATPTTEVPYQADYVFIG</sequence>
<dbReference type="PANTHER" id="PTHR35567:SF1">
    <property type="entry name" value="CONSERVED FUNGAL PROTEIN (AFU_ORTHOLOGUE AFUA_1G14230)"/>
    <property type="match status" value="1"/>
</dbReference>
<evidence type="ECO:0000313" key="3">
    <source>
        <dbReference type="EMBL" id="MDP9867613.1"/>
    </source>
</evidence>
<dbReference type="PANTHER" id="PTHR35567">
    <property type="entry name" value="MALATE DEHYDROGENASE (AFU_ORTHOLOGUE AFUA_2G13800)"/>
    <property type="match status" value="1"/>
</dbReference>
<dbReference type="SMART" id="SM00754">
    <property type="entry name" value="CHRD"/>
    <property type="match status" value="1"/>
</dbReference>
<keyword evidence="1" id="KW-0732">Signal</keyword>
<accession>A0ABT9REB3</accession>
<dbReference type="Pfam" id="PF07452">
    <property type="entry name" value="CHRD"/>
    <property type="match status" value="1"/>
</dbReference>
<comment type="caution">
    <text evidence="3">The sequence shown here is derived from an EMBL/GenBank/DDBJ whole genome shotgun (WGS) entry which is preliminary data.</text>
</comment>
<proteinExistence type="predicted"/>
<keyword evidence="4" id="KW-1185">Reference proteome</keyword>
<feature type="signal peptide" evidence="1">
    <location>
        <begin position="1"/>
        <end position="27"/>
    </location>
</feature>
<dbReference type="RefSeq" id="WP_306869416.1">
    <property type="nucleotide sequence ID" value="NZ_JAUSRB010000002.1"/>
</dbReference>
<dbReference type="InterPro" id="IPR010895">
    <property type="entry name" value="CHRD"/>
</dbReference>
<dbReference type="Pfam" id="PF11937">
    <property type="entry name" value="DUF3455"/>
    <property type="match status" value="1"/>
</dbReference>
<organism evidence="3 4">
    <name type="scientific">Streptosporangium brasiliense</name>
    <dbReference type="NCBI Taxonomy" id="47480"/>
    <lineage>
        <taxon>Bacteria</taxon>
        <taxon>Bacillati</taxon>
        <taxon>Actinomycetota</taxon>
        <taxon>Actinomycetes</taxon>
        <taxon>Streptosporangiales</taxon>
        <taxon>Streptosporangiaceae</taxon>
        <taxon>Streptosporangium</taxon>
    </lineage>
</organism>
<evidence type="ECO:0000259" key="2">
    <source>
        <dbReference type="SMART" id="SM00754"/>
    </source>
</evidence>
<evidence type="ECO:0000313" key="4">
    <source>
        <dbReference type="Proteomes" id="UP001230426"/>
    </source>
</evidence>
<protein>
    <recommendedName>
        <fullName evidence="2">CHRD domain-containing protein</fullName>
    </recommendedName>
</protein>
<dbReference type="InterPro" id="IPR021851">
    <property type="entry name" value="DUF3455"/>
</dbReference>
<feature type="domain" description="CHRD" evidence="2">
    <location>
        <begin position="40"/>
        <end position="161"/>
    </location>
</feature>
<feature type="chain" id="PRO_5045527632" description="CHRD domain-containing protein" evidence="1">
    <location>
        <begin position="28"/>
        <end position="305"/>
    </location>
</feature>
<gene>
    <name evidence="3" type="ORF">J2S55_006879</name>
</gene>
<reference evidence="3 4" key="1">
    <citation type="submission" date="2023-07" db="EMBL/GenBank/DDBJ databases">
        <title>Sequencing the genomes of 1000 actinobacteria strains.</title>
        <authorList>
            <person name="Klenk H.-P."/>
        </authorList>
    </citation>
    <scope>NUCLEOTIDE SEQUENCE [LARGE SCALE GENOMIC DNA]</scope>
    <source>
        <strain evidence="3 4">DSM 44109</strain>
    </source>
</reference>